<name>A0A9Q0MNF1_9DIPT</name>
<reference evidence="1" key="1">
    <citation type="submission" date="2022-07" db="EMBL/GenBank/DDBJ databases">
        <authorList>
            <person name="Trinca V."/>
            <person name="Uliana J.V.C."/>
            <person name="Torres T.T."/>
            <person name="Ward R.J."/>
            <person name="Monesi N."/>
        </authorList>
    </citation>
    <scope>NUCLEOTIDE SEQUENCE</scope>
    <source>
        <strain evidence="1">HSMRA1968</strain>
        <tissue evidence="1">Whole embryos</tissue>
    </source>
</reference>
<gene>
    <name evidence="1" type="ORF">Bhyg_13609</name>
</gene>
<dbReference type="Proteomes" id="UP001151699">
    <property type="component" value="Chromosome C"/>
</dbReference>
<evidence type="ECO:0000313" key="2">
    <source>
        <dbReference type="Proteomes" id="UP001151699"/>
    </source>
</evidence>
<comment type="caution">
    <text evidence="1">The sequence shown here is derived from an EMBL/GenBank/DDBJ whole genome shotgun (WGS) entry which is preliminary data.</text>
</comment>
<dbReference type="AlphaFoldDB" id="A0A9Q0MNF1"/>
<evidence type="ECO:0000313" key="1">
    <source>
        <dbReference type="EMBL" id="KAJ6635027.1"/>
    </source>
</evidence>
<accession>A0A9Q0MNF1</accession>
<sequence length="100" mass="12035">MLTICEEKVEDKFVENKLKLISLMDNLFWTFVIIMRQIHLVSNSRRNTNKFKNSVEPDHSFYPHQKKSCTSEVFKCGNGYTNYLKALLWPLVKFRKIYLW</sequence>
<dbReference type="EMBL" id="WJQU01000004">
    <property type="protein sequence ID" value="KAJ6635027.1"/>
    <property type="molecule type" value="Genomic_DNA"/>
</dbReference>
<organism evidence="1 2">
    <name type="scientific">Pseudolycoriella hygida</name>
    <dbReference type="NCBI Taxonomy" id="35572"/>
    <lineage>
        <taxon>Eukaryota</taxon>
        <taxon>Metazoa</taxon>
        <taxon>Ecdysozoa</taxon>
        <taxon>Arthropoda</taxon>
        <taxon>Hexapoda</taxon>
        <taxon>Insecta</taxon>
        <taxon>Pterygota</taxon>
        <taxon>Neoptera</taxon>
        <taxon>Endopterygota</taxon>
        <taxon>Diptera</taxon>
        <taxon>Nematocera</taxon>
        <taxon>Sciaroidea</taxon>
        <taxon>Sciaridae</taxon>
        <taxon>Pseudolycoriella</taxon>
    </lineage>
</organism>
<keyword evidence="2" id="KW-1185">Reference proteome</keyword>
<protein>
    <submittedName>
        <fullName evidence="1">Uncharacterized protein</fullName>
    </submittedName>
</protein>
<proteinExistence type="predicted"/>